<organism evidence="1 2">
    <name type="scientific">Holothuria leucospilota</name>
    <name type="common">Black long sea cucumber</name>
    <name type="synonym">Mertensiothuria leucospilota</name>
    <dbReference type="NCBI Taxonomy" id="206669"/>
    <lineage>
        <taxon>Eukaryota</taxon>
        <taxon>Metazoa</taxon>
        <taxon>Echinodermata</taxon>
        <taxon>Eleutherozoa</taxon>
        <taxon>Echinozoa</taxon>
        <taxon>Holothuroidea</taxon>
        <taxon>Aspidochirotacea</taxon>
        <taxon>Aspidochirotida</taxon>
        <taxon>Holothuriidae</taxon>
        <taxon>Holothuria</taxon>
    </lineage>
</organism>
<dbReference type="EMBL" id="JAIZAY010000002">
    <property type="protein sequence ID" value="KAJ8046640.1"/>
    <property type="molecule type" value="Genomic_DNA"/>
</dbReference>
<evidence type="ECO:0000313" key="1">
    <source>
        <dbReference type="EMBL" id="KAJ8046640.1"/>
    </source>
</evidence>
<name>A0A9Q1CL12_HOLLE</name>
<evidence type="ECO:0000313" key="2">
    <source>
        <dbReference type="Proteomes" id="UP001152320"/>
    </source>
</evidence>
<accession>A0A9Q1CL12</accession>
<reference evidence="1" key="1">
    <citation type="submission" date="2021-10" db="EMBL/GenBank/DDBJ databases">
        <title>Tropical sea cucumber genome reveals ecological adaptation and Cuvierian tubules defense mechanism.</title>
        <authorList>
            <person name="Chen T."/>
        </authorList>
    </citation>
    <scope>NUCLEOTIDE SEQUENCE</scope>
    <source>
        <strain evidence="1">Nanhai2018</strain>
        <tissue evidence="1">Muscle</tissue>
    </source>
</reference>
<proteinExistence type="predicted"/>
<evidence type="ECO:0008006" key="3">
    <source>
        <dbReference type="Google" id="ProtNLM"/>
    </source>
</evidence>
<gene>
    <name evidence="1" type="ORF">HOLleu_05389</name>
</gene>
<comment type="caution">
    <text evidence="1">The sequence shown here is derived from an EMBL/GenBank/DDBJ whole genome shotgun (WGS) entry which is preliminary data.</text>
</comment>
<dbReference type="AlphaFoldDB" id="A0A9Q1CL12"/>
<sequence>MGKALAHAEKKYQGAFQNLETQLTTEDPNQLTNFRRMDNVAYSELLQKITPFISMKDTVMRQAIEPGERLLITLRCLATTENLPTGDQILGGVTPPHPPLATALTHMYALEAVRN</sequence>
<keyword evidence="2" id="KW-1185">Reference proteome</keyword>
<dbReference type="Proteomes" id="UP001152320">
    <property type="component" value="Chromosome 2"/>
</dbReference>
<dbReference type="OrthoDB" id="8192237at2759"/>
<protein>
    <recommendedName>
        <fullName evidence="3">BAR domain-containing protein</fullName>
    </recommendedName>
</protein>